<reference evidence="1 2" key="1">
    <citation type="submission" date="2019-02" db="EMBL/GenBank/DDBJ databases">
        <title>Deep-cultivation of Planctomycetes and their phenomic and genomic characterization uncovers novel biology.</title>
        <authorList>
            <person name="Wiegand S."/>
            <person name="Jogler M."/>
            <person name="Boedeker C."/>
            <person name="Pinto D."/>
            <person name="Vollmers J."/>
            <person name="Rivas-Marin E."/>
            <person name="Kohn T."/>
            <person name="Peeters S.H."/>
            <person name="Heuer A."/>
            <person name="Rast P."/>
            <person name="Oberbeckmann S."/>
            <person name="Bunk B."/>
            <person name="Jeske O."/>
            <person name="Meyerdierks A."/>
            <person name="Storesund J.E."/>
            <person name="Kallscheuer N."/>
            <person name="Luecker S."/>
            <person name="Lage O.M."/>
            <person name="Pohl T."/>
            <person name="Merkel B.J."/>
            <person name="Hornburger P."/>
            <person name="Mueller R.-W."/>
            <person name="Bruemmer F."/>
            <person name="Labrenz M."/>
            <person name="Spormann A.M."/>
            <person name="Op Den Camp H."/>
            <person name="Overmann J."/>
            <person name="Amann R."/>
            <person name="Jetten M.S.M."/>
            <person name="Mascher T."/>
            <person name="Medema M.H."/>
            <person name="Devos D.P."/>
            <person name="Kaster A.-K."/>
            <person name="Ovreas L."/>
            <person name="Rohde M."/>
            <person name="Galperin M.Y."/>
            <person name="Jogler C."/>
        </authorList>
    </citation>
    <scope>NUCLEOTIDE SEQUENCE [LARGE SCALE GENOMIC DNA]</scope>
    <source>
        <strain evidence="1 2">Poly51</strain>
    </source>
</reference>
<comment type="caution">
    <text evidence="1">The sequence shown here is derived from an EMBL/GenBank/DDBJ whole genome shotgun (WGS) entry which is preliminary data.</text>
</comment>
<keyword evidence="2" id="KW-1185">Reference proteome</keyword>
<name>A0A5C6EQ51_9BACT</name>
<dbReference type="RefSeq" id="WP_146459449.1">
    <property type="nucleotide sequence ID" value="NZ_SJPW01000005.1"/>
</dbReference>
<evidence type="ECO:0000313" key="1">
    <source>
        <dbReference type="EMBL" id="TWU50755.1"/>
    </source>
</evidence>
<evidence type="ECO:0000313" key="2">
    <source>
        <dbReference type="Proteomes" id="UP000318288"/>
    </source>
</evidence>
<accession>A0A5C6EQ51</accession>
<proteinExistence type="predicted"/>
<dbReference type="AlphaFoldDB" id="A0A5C6EQ51"/>
<gene>
    <name evidence="1" type="ORF">Poly51_40480</name>
</gene>
<dbReference type="EMBL" id="SJPW01000005">
    <property type="protein sequence ID" value="TWU50755.1"/>
    <property type="molecule type" value="Genomic_DNA"/>
</dbReference>
<dbReference type="Proteomes" id="UP000318288">
    <property type="component" value="Unassembled WGS sequence"/>
</dbReference>
<organism evidence="1 2">
    <name type="scientific">Rubripirellula tenax</name>
    <dbReference type="NCBI Taxonomy" id="2528015"/>
    <lineage>
        <taxon>Bacteria</taxon>
        <taxon>Pseudomonadati</taxon>
        <taxon>Planctomycetota</taxon>
        <taxon>Planctomycetia</taxon>
        <taxon>Pirellulales</taxon>
        <taxon>Pirellulaceae</taxon>
        <taxon>Rubripirellula</taxon>
    </lineage>
</organism>
<sequence>MSGAIASVILRSPFTVAQTGLVSQLLHDRASDVTETRKGRHWDFTDGRSRATLTVFETHGRPDCHDDLLDAGLTTDDAPEIVVIAYPSKTDRDACGRLAVLVADLLDGLNRGVGDG</sequence>
<protein>
    <submittedName>
        <fullName evidence="1">Uncharacterized protein</fullName>
    </submittedName>
</protein>